<organism evidence="3 4">
    <name type="scientific">Podospora didyma</name>
    <dbReference type="NCBI Taxonomy" id="330526"/>
    <lineage>
        <taxon>Eukaryota</taxon>
        <taxon>Fungi</taxon>
        <taxon>Dikarya</taxon>
        <taxon>Ascomycota</taxon>
        <taxon>Pezizomycotina</taxon>
        <taxon>Sordariomycetes</taxon>
        <taxon>Sordariomycetidae</taxon>
        <taxon>Sordariales</taxon>
        <taxon>Podosporaceae</taxon>
        <taxon>Podospora</taxon>
    </lineage>
</organism>
<feature type="transmembrane region" description="Helical" evidence="2">
    <location>
        <begin position="149"/>
        <end position="171"/>
    </location>
</feature>
<keyword evidence="2" id="KW-0472">Membrane</keyword>
<sequence>MVSDKNLRIIAASALLPAIPLCIISSIVTHRRVPAVGLVPLSVSAAWSAVLAYNLHRSSRKPTKGRHHHHHGGPHHDADNDPETASIPSSAGPDESPKHPAIHPLIGFLFDIILAVSFFIVLFFTWITIGDCEHEFMYGNHCRYQFGARASMVATYTTIPLLLAFFIHAYFPLRTIAQRTLRCLDWDRVPPACPHCGESVRPPGNPLAVPIAKKWMSGPGRNKSDPAGYASLLAGDGADDAQRYRDSVEQERVPTPAMNPASVGATTTK</sequence>
<protein>
    <submittedName>
        <fullName evidence="3">Uncharacterized protein</fullName>
    </submittedName>
</protein>
<feature type="region of interest" description="Disordered" evidence="1">
    <location>
        <begin position="60"/>
        <end position="97"/>
    </location>
</feature>
<name>A0AAE0K9G9_9PEZI</name>
<keyword evidence="2" id="KW-0812">Transmembrane</keyword>
<dbReference type="Proteomes" id="UP001285441">
    <property type="component" value="Unassembled WGS sequence"/>
</dbReference>
<reference evidence="3" key="2">
    <citation type="submission" date="2023-06" db="EMBL/GenBank/DDBJ databases">
        <authorList>
            <consortium name="Lawrence Berkeley National Laboratory"/>
            <person name="Haridas S."/>
            <person name="Hensen N."/>
            <person name="Bonometti L."/>
            <person name="Westerberg I."/>
            <person name="Brannstrom I.O."/>
            <person name="Guillou S."/>
            <person name="Cros-Aarteil S."/>
            <person name="Calhoun S."/>
            <person name="Kuo A."/>
            <person name="Mondo S."/>
            <person name="Pangilinan J."/>
            <person name="Riley R."/>
            <person name="LaButti K."/>
            <person name="Andreopoulos B."/>
            <person name="Lipzen A."/>
            <person name="Chen C."/>
            <person name="Yanf M."/>
            <person name="Daum C."/>
            <person name="Ng V."/>
            <person name="Clum A."/>
            <person name="Steindorff A."/>
            <person name="Ohm R."/>
            <person name="Martin F."/>
            <person name="Silar P."/>
            <person name="Natvig D."/>
            <person name="Lalanne C."/>
            <person name="Gautier V."/>
            <person name="Ament-velasquez S.L."/>
            <person name="Kruys A."/>
            <person name="Hutchinson M.I."/>
            <person name="Powell A.J."/>
            <person name="Barry K."/>
            <person name="Miller A.N."/>
            <person name="Grigoriev I.V."/>
            <person name="Debuchy R."/>
            <person name="Gladieux P."/>
            <person name="Thoren M.H."/>
            <person name="Johannesson H."/>
        </authorList>
    </citation>
    <scope>NUCLEOTIDE SEQUENCE</scope>
    <source>
        <strain evidence="3">CBS 232.78</strain>
    </source>
</reference>
<accession>A0AAE0K9G9</accession>
<proteinExistence type="predicted"/>
<feature type="transmembrane region" description="Helical" evidence="2">
    <location>
        <begin position="7"/>
        <end position="29"/>
    </location>
</feature>
<keyword evidence="2" id="KW-1133">Transmembrane helix</keyword>
<gene>
    <name evidence="3" type="ORF">B0H63DRAFT_301425</name>
</gene>
<evidence type="ECO:0000313" key="4">
    <source>
        <dbReference type="Proteomes" id="UP001285441"/>
    </source>
</evidence>
<dbReference type="AlphaFoldDB" id="A0AAE0K9G9"/>
<feature type="compositionally biased region" description="Basic and acidic residues" evidence="1">
    <location>
        <begin position="240"/>
        <end position="252"/>
    </location>
</feature>
<evidence type="ECO:0000256" key="1">
    <source>
        <dbReference type="SAM" id="MobiDB-lite"/>
    </source>
</evidence>
<dbReference type="EMBL" id="JAULSW010000008">
    <property type="protein sequence ID" value="KAK3372578.1"/>
    <property type="molecule type" value="Genomic_DNA"/>
</dbReference>
<keyword evidence="4" id="KW-1185">Reference proteome</keyword>
<comment type="caution">
    <text evidence="3">The sequence shown here is derived from an EMBL/GenBank/DDBJ whole genome shotgun (WGS) entry which is preliminary data.</text>
</comment>
<feature type="transmembrane region" description="Helical" evidence="2">
    <location>
        <begin position="35"/>
        <end position="56"/>
    </location>
</feature>
<reference evidence="3" key="1">
    <citation type="journal article" date="2023" name="Mol. Phylogenet. Evol.">
        <title>Genome-scale phylogeny and comparative genomics of the fungal order Sordariales.</title>
        <authorList>
            <person name="Hensen N."/>
            <person name="Bonometti L."/>
            <person name="Westerberg I."/>
            <person name="Brannstrom I.O."/>
            <person name="Guillou S."/>
            <person name="Cros-Aarteil S."/>
            <person name="Calhoun S."/>
            <person name="Haridas S."/>
            <person name="Kuo A."/>
            <person name="Mondo S."/>
            <person name="Pangilinan J."/>
            <person name="Riley R."/>
            <person name="LaButti K."/>
            <person name="Andreopoulos B."/>
            <person name="Lipzen A."/>
            <person name="Chen C."/>
            <person name="Yan M."/>
            <person name="Daum C."/>
            <person name="Ng V."/>
            <person name="Clum A."/>
            <person name="Steindorff A."/>
            <person name="Ohm R.A."/>
            <person name="Martin F."/>
            <person name="Silar P."/>
            <person name="Natvig D.O."/>
            <person name="Lalanne C."/>
            <person name="Gautier V."/>
            <person name="Ament-Velasquez S.L."/>
            <person name="Kruys A."/>
            <person name="Hutchinson M.I."/>
            <person name="Powell A.J."/>
            <person name="Barry K."/>
            <person name="Miller A.N."/>
            <person name="Grigoriev I.V."/>
            <person name="Debuchy R."/>
            <person name="Gladieux P."/>
            <person name="Hiltunen Thoren M."/>
            <person name="Johannesson H."/>
        </authorList>
    </citation>
    <scope>NUCLEOTIDE SEQUENCE</scope>
    <source>
        <strain evidence="3">CBS 232.78</strain>
    </source>
</reference>
<feature type="transmembrane region" description="Helical" evidence="2">
    <location>
        <begin position="105"/>
        <end position="129"/>
    </location>
</feature>
<evidence type="ECO:0000256" key="2">
    <source>
        <dbReference type="SAM" id="Phobius"/>
    </source>
</evidence>
<feature type="compositionally biased region" description="Basic residues" evidence="1">
    <location>
        <begin position="60"/>
        <end position="73"/>
    </location>
</feature>
<evidence type="ECO:0000313" key="3">
    <source>
        <dbReference type="EMBL" id="KAK3372578.1"/>
    </source>
</evidence>
<feature type="region of interest" description="Disordered" evidence="1">
    <location>
        <begin position="240"/>
        <end position="269"/>
    </location>
</feature>